<feature type="region of interest" description="Disordered" evidence="1">
    <location>
        <begin position="415"/>
        <end position="458"/>
    </location>
</feature>
<dbReference type="Gene3D" id="1.10.510.10">
    <property type="entry name" value="Transferase(Phosphotransferase) domain 1"/>
    <property type="match status" value="1"/>
</dbReference>
<dbReference type="SMART" id="SM00220">
    <property type="entry name" value="S_TKc"/>
    <property type="match status" value="1"/>
</dbReference>
<gene>
    <name evidence="3" type="ORF">niasHT_020341</name>
</gene>
<name>A0ABD2JX21_9BILA</name>
<evidence type="ECO:0000256" key="1">
    <source>
        <dbReference type="SAM" id="MobiDB-lite"/>
    </source>
</evidence>
<dbReference type="Proteomes" id="UP001620626">
    <property type="component" value="Unassembled WGS sequence"/>
</dbReference>
<dbReference type="EMBL" id="JBICBT010000881">
    <property type="protein sequence ID" value="KAL3095190.1"/>
    <property type="molecule type" value="Genomic_DNA"/>
</dbReference>
<proteinExistence type="predicted"/>
<feature type="region of interest" description="Disordered" evidence="1">
    <location>
        <begin position="267"/>
        <end position="288"/>
    </location>
</feature>
<dbReference type="PROSITE" id="PS50011">
    <property type="entry name" value="PROTEIN_KINASE_DOM"/>
    <property type="match status" value="1"/>
</dbReference>
<reference evidence="3 4" key="1">
    <citation type="submission" date="2024-10" db="EMBL/GenBank/DDBJ databases">
        <authorList>
            <person name="Kim D."/>
        </authorList>
    </citation>
    <scope>NUCLEOTIDE SEQUENCE [LARGE SCALE GENOMIC DNA]</scope>
    <source>
        <strain evidence="3">BH-2024</strain>
    </source>
</reference>
<dbReference type="AlphaFoldDB" id="A0ABD2JX21"/>
<accession>A0ABD2JX21</accession>
<dbReference type="PANTHER" id="PTHR44167:SF24">
    <property type="entry name" value="SERINE_THREONINE-PROTEIN KINASE CHK2"/>
    <property type="match status" value="1"/>
</dbReference>
<evidence type="ECO:0000313" key="3">
    <source>
        <dbReference type="EMBL" id="KAL3095190.1"/>
    </source>
</evidence>
<dbReference type="Pfam" id="PF00069">
    <property type="entry name" value="Pkinase"/>
    <property type="match status" value="1"/>
</dbReference>
<keyword evidence="4" id="KW-1185">Reference proteome</keyword>
<organism evidence="3 4">
    <name type="scientific">Heterodera trifolii</name>
    <dbReference type="NCBI Taxonomy" id="157864"/>
    <lineage>
        <taxon>Eukaryota</taxon>
        <taxon>Metazoa</taxon>
        <taxon>Ecdysozoa</taxon>
        <taxon>Nematoda</taxon>
        <taxon>Chromadorea</taxon>
        <taxon>Rhabditida</taxon>
        <taxon>Tylenchina</taxon>
        <taxon>Tylenchomorpha</taxon>
        <taxon>Tylenchoidea</taxon>
        <taxon>Heteroderidae</taxon>
        <taxon>Heteroderinae</taxon>
        <taxon>Heterodera</taxon>
    </lineage>
</organism>
<feature type="domain" description="Protein kinase" evidence="2">
    <location>
        <begin position="617"/>
        <end position="971"/>
    </location>
</feature>
<sequence>MGNNNIANIKTHKAFEENDFAYAFDSENNNPNEVTNFENGNSIINNNIKRNQPNKPHKLSENGAKITQQHLQPMNINNNHEILGPRKRLNENSSPLQPTHGTATENVLQHQQQLLQPLTVPLATSRKPLMDNSAILQQAQTQHHLQPIKKSLTEEHLARSPAHGPAEDATKLEHLRYKKRPLTEDNLANSPMHGAAEHRVKAQILQSNTKKPAMERLAKQHTHGQIGQSEHLPQKKRPLTDYLAKHSTNEHGLQLQHVQPRKLMKTSTTKPISENNLNKKWNSSTHVNYSNNKTIRTNQLNHGRNVHHGNEEKKHFKSVVRRNSLNGNLGSEKLMQNEKNKHSLMTNPLNKQQQPMRKTVGQRKQQMTANAGSNNRLNQLTIAKNKQQQMKPMNSEQQQLANVMPNKVQQQQKKHLDAHKNGQQNAKHLQPTAAGKNQHVNGIRAKTDNNGNKPMPKLTEDKKRRFKTVHHVKFDEAKLQHVGKTKHSDMLNNAENAKKYRHTMPTAKNGDTVTVHQAQPITVYEEQPLSLLDNNSTVNEDVLDGAHGDLENQTMDSRNPFKVLQLHKNERFLDFEEIPNDWNDHLKRHPHNCRHYEPREMKLVKIENEHGRVNTFYVFPEPISGGATSKVFHASPIDAVDMDGKPLIKCVAIKSVILEFDNATPEIIQGFEKEEHFLMMFRNNAKIKHIVHLHYMKKDYAKNRLIIILELGRHDLTKRIKLMRDQWKMYWGSTAVSIDRQIIKVLRQVLAAVNEMHGKTIHLDFKADNLLFVEEFNASGRKTGEVLKVIDFGGSEIIDPLAEKSNEASAVANVCRVRTSMWSDDRYSSPEQNATCAGQGTDTIEYTVSTKSDIWSIGIMLVEFLLMTPHFPEIDPIAKRGSDDANNIYNIVIGINHFHYSPADKTNAANKQANDYMHKIQKLFPLLSTIIKACLVINPKQRPTAKGILQFLDGKCQFGEFENEKADHYQFDGQQHGQELSRRKKRFSSMLDEHKFSLFSHEILEPPAEIKFCDIGNLSETNN</sequence>
<protein>
    <recommendedName>
        <fullName evidence="2">Protein kinase domain-containing protein</fullName>
    </recommendedName>
</protein>
<dbReference type="SUPFAM" id="SSF56112">
    <property type="entry name" value="Protein kinase-like (PK-like)"/>
    <property type="match status" value="1"/>
</dbReference>
<evidence type="ECO:0000259" key="2">
    <source>
        <dbReference type="PROSITE" id="PS50011"/>
    </source>
</evidence>
<dbReference type="PANTHER" id="PTHR44167">
    <property type="entry name" value="OVARIAN-SPECIFIC SERINE/THREONINE-PROTEIN KINASE LOK-RELATED"/>
    <property type="match status" value="1"/>
</dbReference>
<comment type="caution">
    <text evidence="3">The sequence shown here is derived from an EMBL/GenBank/DDBJ whole genome shotgun (WGS) entry which is preliminary data.</text>
</comment>
<dbReference type="InterPro" id="IPR011009">
    <property type="entry name" value="Kinase-like_dom_sf"/>
</dbReference>
<dbReference type="InterPro" id="IPR000719">
    <property type="entry name" value="Prot_kinase_dom"/>
</dbReference>
<evidence type="ECO:0000313" key="4">
    <source>
        <dbReference type="Proteomes" id="UP001620626"/>
    </source>
</evidence>